<feature type="transmembrane region" description="Helical" evidence="15">
    <location>
        <begin position="238"/>
        <end position="257"/>
    </location>
</feature>
<evidence type="ECO:0000256" key="11">
    <source>
        <dbReference type="ARBA" id="ARBA00023201"/>
    </source>
</evidence>
<protein>
    <submittedName>
        <fullName evidence="16">Sodium-coupled monocarboxylate transporter 1</fullName>
    </submittedName>
</protein>
<evidence type="ECO:0000256" key="9">
    <source>
        <dbReference type="ARBA" id="ARBA00023136"/>
    </source>
</evidence>
<dbReference type="CDD" id="cd11492">
    <property type="entry name" value="SLC5sbd_NIS-SMVT"/>
    <property type="match status" value="1"/>
</dbReference>
<reference evidence="16" key="1">
    <citation type="submission" date="2020-04" db="EMBL/GenBank/DDBJ databases">
        <authorList>
            <person name="Neveu A P."/>
        </authorList>
    </citation>
    <scope>NUCLEOTIDE SEQUENCE</scope>
    <source>
        <tissue evidence="16">Whole embryo</tissue>
    </source>
</reference>
<evidence type="ECO:0000313" key="16">
    <source>
        <dbReference type="EMBL" id="CAB3266303.1"/>
    </source>
</evidence>
<comment type="similarity">
    <text evidence="2 13">Belongs to the sodium:solute symporter (SSF) (TC 2.A.21) family.</text>
</comment>
<dbReference type="InterPro" id="IPR018212">
    <property type="entry name" value="Na/solute_symporter_CS"/>
</dbReference>
<feature type="compositionally biased region" description="Basic and acidic residues" evidence="14">
    <location>
        <begin position="597"/>
        <end position="606"/>
    </location>
</feature>
<dbReference type="GO" id="GO:0005886">
    <property type="term" value="C:plasma membrane"/>
    <property type="evidence" value="ECO:0007669"/>
    <property type="project" value="UniProtKB-SubCell"/>
</dbReference>
<evidence type="ECO:0000256" key="8">
    <source>
        <dbReference type="ARBA" id="ARBA00023065"/>
    </source>
</evidence>
<feature type="transmembrane region" description="Helical" evidence="15">
    <location>
        <begin position="278"/>
        <end position="303"/>
    </location>
</feature>
<feature type="transmembrane region" description="Helical" evidence="15">
    <location>
        <begin position="83"/>
        <end position="106"/>
    </location>
</feature>
<feature type="transmembrane region" description="Helical" evidence="15">
    <location>
        <begin position="127"/>
        <end position="148"/>
    </location>
</feature>
<dbReference type="InterPro" id="IPR001734">
    <property type="entry name" value="Na/solute_symporter"/>
</dbReference>
<dbReference type="GO" id="GO:0006814">
    <property type="term" value="P:sodium ion transport"/>
    <property type="evidence" value="ECO:0007669"/>
    <property type="project" value="UniProtKB-KW"/>
</dbReference>
<dbReference type="InterPro" id="IPR038377">
    <property type="entry name" value="Na/Glc_symporter_sf"/>
</dbReference>
<proteinExistence type="evidence at transcript level"/>
<dbReference type="GO" id="GO:0015075">
    <property type="term" value="F:monoatomic ion transmembrane transporter activity"/>
    <property type="evidence" value="ECO:0007669"/>
    <property type="project" value="UniProtKB-ARBA"/>
</dbReference>
<dbReference type="EMBL" id="LR790441">
    <property type="protein sequence ID" value="CAB3266303.1"/>
    <property type="molecule type" value="mRNA"/>
</dbReference>
<keyword evidence="9 15" id="KW-0472">Membrane</keyword>
<evidence type="ECO:0000256" key="10">
    <source>
        <dbReference type="ARBA" id="ARBA00023180"/>
    </source>
</evidence>
<feature type="transmembrane region" description="Helical" evidence="15">
    <location>
        <begin position="191"/>
        <end position="210"/>
    </location>
</feature>
<dbReference type="GO" id="GO:0098660">
    <property type="term" value="P:inorganic ion transmembrane transport"/>
    <property type="evidence" value="ECO:0007669"/>
    <property type="project" value="UniProtKB-ARBA"/>
</dbReference>
<evidence type="ECO:0000256" key="14">
    <source>
        <dbReference type="SAM" id="MobiDB-lite"/>
    </source>
</evidence>
<feature type="transmembrane region" description="Helical" evidence="15">
    <location>
        <begin position="337"/>
        <end position="363"/>
    </location>
</feature>
<name>A0A6F9DTG2_9ASCI</name>
<evidence type="ECO:0000256" key="12">
    <source>
        <dbReference type="ARBA" id="ARBA00036099"/>
    </source>
</evidence>
<keyword evidence="11" id="KW-0739">Sodium transport</keyword>
<gene>
    <name evidence="16" type="primary">Slc5a8</name>
</gene>
<feature type="transmembrane region" description="Helical" evidence="15">
    <location>
        <begin position="160"/>
        <end position="184"/>
    </location>
</feature>
<feature type="transmembrane region" description="Helical" evidence="15">
    <location>
        <begin position="409"/>
        <end position="434"/>
    </location>
</feature>
<dbReference type="PANTHER" id="PTHR42985">
    <property type="entry name" value="SODIUM-COUPLED MONOCARBOXYLATE TRANSPORTER"/>
    <property type="match status" value="1"/>
</dbReference>
<feature type="transmembrane region" description="Helical" evidence="15">
    <location>
        <begin position="384"/>
        <end position="403"/>
    </location>
</feature>
<dbReference type="PROSITE" id="PS50283">
    <property type="entry name" value="NA_SOLUT_SYMP_3"/>
    <property type="match status" value="1"/>
</dbReference>
<sequence>MWKVETYLNIWDYIVLVLLFAISSGIGLFFAIRDRKKAKTSDYLMGGRNMHAVPVAFSATTGFLSAIAIIATPAEFYRYGTMYLYYVITYFLNAIICSSIYVPLFYRLGVNSTYEYLEMRFDRRVRLLVSAIFILQQVMYCALVIYAPALALNAVTGLDLWTAILMTGVVCTFYTTTGGLRAVIWTDVFQFTVMLAGFLAIIVRGCYLVGGAKNMWKIAERGGRIDFNHFDFDPRVRHSFWTMIVGGTIHWAGRYGTTHTSVQRYLCCKTETHAKAALYLNFLGIIAIDVLAGLAGITMYAYYAECDPYTAGWVTSSDQLTPYLVMDILSKFPGLPGLFVCSALSGSLSTISSGLNAMAAVALEDFIKPYKRLSSRVTLLLSKMLVVLFGAACIATVVLAANLGEIFQAAASVNAVVLGPSLALFTMGWGFPWINSWGAMVGMTSGVMGASWCLVGKQIHPPLEQYARRLELVTVACEMGNMTAFNSTTVASLNTTTLSYDLGTNTTAFETQMRHPIAEFYAMSYTLYGVFGFIVNIVVAHVVSVFTGFQRPRDLPKGVTIAFFDLAIFRWTPERIRKVLRFGIDYEDPMRGRKKKPTLDVDRGDNNWDESNVAFKPNDEEQT</sequence>
<feature type="transmembrane region" description="Helical" evidence="15">
    <location>
        <begin position="13"/>
        <end position="32"/>
    </location>
</feature>
<dbReference type="Pfam" id="PF00474">
    <property type="entry name" value="SSF"/>
    <property type="match status" value="1"/>
</dbReference>
<evidence type="ECO:0000256" key="7">
    <source>
        <dbReference type="ARBA" id="ARBA00023053"/>
    </source>
</evidence>
<evidence type="ECO:0000256" key="15">
    <source>
        <dbReference type="SAM" id="Phobius"/>
    </source>
</evidence>
<evidence type="ECO:0000256" key="4">
    <source>
        <dbReference type="ARBA" id="ARBA00022475"/>
    </source>
</evidence>
<comment type="catalytic activity">
    <reaction evidence="12">
        <text>iodide(out) + 2 Na(+)(out) = iodide(in) + 2 Na(+)(in)</text>
        <dbReference type="Rhea" id="RHEA:71207"/>
        <dbReference type="ChEBI" id="CHEBI:16382"/>
        <dbReference type="ChEBI" id="CHEBI:29101"/>
    </reaction>
</comment>
<dbReference type="InterPro" id="IPR051163">
    <property type="entry name" value="Sodium:Solute_Symporter_SSF"/>
</dbReference>
<keyword evidence="4" id="KW-1003">Cell membrane</keyword>
<evidence type="ECO:0000256" key="5">
    <source>
        <dbReference type="ARBA" id="ARBA00022692"/>
    </source>
</evidence>
<dbReference type="NCBIfam" id="TIGR00813">
    <property type="entry name" value="sss"/>
    <property type="match status" value="1"/>
</dbReference>
<keyword evidence="10" id="KW-0325">Glycoprotein</keyword>
<keyword evidence="7" id="KW-0915">Sodium</keyword>
<evidence type="ECO:0000256" key="6">
    <source>
        <dbReference type="ARBA" id="ARBA00022989"/>
    </source>
</evidence>
<keyword evidence="5 15" id="KW-0812">Transmembrane</keyword>
<keyword evidence="6 15" id="KW-1133">Transmembrane helix</keyword>
<organism evidence="16">
    <name type="scientific">Phallusia mammillata</name>
    <dbReference type="NCBI Taxonomy" id="59560"/>
    <lineage>
        <taxon>Eukaryota</taxon>
        <taxon>Metazoa</taxon>
        <taxon>Chordata</taxon>
        <taxon>Tunicata</taxon>
        <taxon>Ascidiacea</taxon>
        <taxon>Phlebobranchia</taxon>
        <taxon>Ascidiidae</taxon>
        <taxon>Phallusia</taxon>
    </lineage>
</organism>
<accession>A0A6F9DTG2</accession>
<feature type="transmembrane region" description="Helical" evidence="15">
    <location>
        <begin position="52"/>
        <end position="71"/>
    </location>
</feature>
<evidence type="ECO:0000256" key="2">
    <source>
        <dbReference type="ARBA" id="ARBA00006434"/>
    </source>
</evidence>
<keyword evidence="3" id="KW-0813">Transport</keyword>
<feature type="transmembrane region" description="Helical" evidence="15">
    <location>
        <begin position="520"/>
        <end position="543"/>
    </location>
</feature>
<evidence type="ECO:0000256" key="1">
    <source>
        <dbReference type="ARBA" id="ARBA00004651"/>
    </source>
</evidence>
<dbReference type="GO" id="GO:0015293">
    <property type="term" value="F:symporter activity"/>
    <property type="evidence" value="ECO:0007669"/>
    <property type="project" value="TreeGrafter"/>
</dbReference>
<evidence type="ECO:0000256" key="13">
    <source>
        <dbReference type="RuleBase" id="RU362091"/>
    </source>
</evidence>
<dbReference type="PROSITE" id="PS00456">
    <property type="entry name" value="NA_SOLUT_SYMP_1"/>
    <property type="match status" value="1"/>
</dbReference>
<dbReference type="AlphaFoldDB" id="A0A6F9DTG2"/>
<feature type="region of interest" description="Disordered" evidence="14">
    <location>
        <begin position="591"/>
        <end position="623"/>
    </location>
</feature>
<keyword evidence="8" id="KW-0406">Ion transport</keyword>
<dbReference type="PANTHER" id="PTHR42985:SF45">
    <property type="entry name" value="SODIUM_IODIDE COTRANSPORTER-LIKE"/>
    <property type="match status" value="1"/>
</dbReference>
<evidence type="ECO:0000256" key="3">
    <source>
        <dbReference type="ARBA" id="ARBA00022448"/>
    </source>
</evidence>
<dbReference type="Gene3D" id="1.20.1730.10">
    <property type="entry name" value="Sodium/glucose cotransporter"/>
    <property type="match status" value="1"/>
</dbReference>
<comment type="subcellular location">
    <subcellularLocation>
        <location evidence="1">Cell membrane</location>
        <topology evidence="1">Multi-pass membrane protein</topology>
    </subcellularLocation>
</comment>